<dbReference type="Proteomes" id="UP000789759">
    <property type="component" value="Unassembled WGS sequence"/>
</dbReference>
<feature type="non-terminal residue" evidence="1">
    <location>
        <position position="1"/>
    </location>
</feature>
<evidence type="ECO:0000313" key="1">
    <source>
        <dbReference type="EMBL" id="CAG8839316.1"/>
    </source>
</evidence>
<protein>
    <submittedName>
        <fullName evidence="1">23075_t:CDS:1</fullName>
    </submittedName>
</protein>
<sequence length="47" mass="4674">VPNLQNAAVTAPGFAFGGINPFGAGQVSFQSGLSQSLLPESGNLKQG</sequence>
<dbReference type="AlphaFoldDB" id="A0A9N9PM71"/>
<keyword evidence="2" id="KW-1185">Reference proteome</keyword>
<comment type="caution">
    <text evidence="1">The sequence shown here is derived from an EMBL/GenBank/DDBJ whole genome shotgun (WGS) entry which is preliminary data.</text>
</comment>
<feature type="non-terminal residue" evidence="1">
    <location>
        <position position="47"/>
    </location>
</feature>
<proteinExistence type="predicted"/>
<accession>A0A9N9PM71</accession>
<gene>
    <name evidence="1" type="ORF">CPELLU_LOCUS21841</name>
</gene>
<evidence type="ECO:0000313" key="2">
    <source>
        <dbReference type="Proteomes" id="UP000789759"/>
    </source>
</evidence>
<reference evidence="1" key="1">
    <citation type="submission" date="2021-06" db="EMBL/GenBank/DDBJ databases">
        <authorList>
            <person name="Kallberg Y."/>
            <person name="Tangrot J."/>
            <person name="Rosling A."/>
        </authorList>
    </citation>
    <scope>NUCLEOTIDE SEQUENCE</scope>
    <source>
        <strain evidence="1">FL966</strain>
    </source>
</reference>
<organism evidence="1 2">
    <name type="scientific">Cetraspora pellucida</name>
    <dbReference type="NCBI Taxonomy" id="1433469"/>
    <lineage>
        <taxon>Eukaryota</taxon>
        <taxon>Fungi</taxon>
        <taxon>Fungi incertae sedis</taxon>
        <taxon>Mucoromycota</taxon>
        <taxon>Glomeromycotina</taxon>
        <taxon>Glomeromycetes</taxon>
        <taxon>Diversisporales</taxon>
        <taxon>Gigasporaceae</taxon>
        <taxon>Cetraspora</taxon>
    </lineage>
</organism>
<name>A0A9N9PM71_9GLOM</name>
<dbReference type="EMBL" id="CAJVQA010086785">
    <property type="protein sequence ID" value="CAG8839316.1"/>
    <property type="molecule type" value="Genomic_DNA"/>
</dbReference>